<evidence type="ECO:0000313" key="1">
    <source>
        <dbReference type="EMBL" id="PXW93275.1"/>
    </source>
</evidence>
<keyword evidence="1" id="KW-0032">Aminotransferase</keyword>
<evidence type="ECO:0000313" key="2">
    <source>
        <dbReference type="Proteomes" id="UP000247811"/>
    </source>
</evidence>
<keyword evidence="2" id="KW-1185">Reference proteome</keyword>
<dbReference type="AlphaFoldDB" id="A0A318GVT9"/>
<dbReference type="Gene3D" id="3.40.640.10">
    <property type="entry name" value="Type I PLP-dependent aspartate aminotransferase-like (Major domain)"/>
    <property type="match status" value="2"/>
</dbReference>
<dbReference type="RefSeq" id="WP_245909623.1">
    <property type="nucleotide sequence ID" value="NZ_QJJS01000021.1"/>
</dbReference>
<keyword evidence="1" id="KW-0808">Transferase</keyword>
<dbReference type="InterPro" id="IPR015422">
    <property type="entry name" value="PyrdxlP-dep_Trfase_small"/>
</dbReference>
<dbReference type="Gene3D" id="3.90.1150.10">
    <property type="entry name" value="Aspartate Aminotransferase, domain 1"/>
    <property type="match status" value="1"/>
</dbReference>
<organism evidence="1 2">
    <name type="scientific">Sphaerotilus hippei</name>
    <dbReference type="NCBI Taxonomy" id="744406"/>
    <lineage>
        <taxon>Bacteria</taxon>
        <taxon>Pseudomonadati</taxon>
        <taxon>Pseudomonadota</taxon>
        <taxon>Betaproteobacteria</taxon>
        <taxon>Burkholderiales</taxon>
        <taxon>Sphaerotilaceae</taxon>
        <taxon>Sphaerotilus</taxon>
    </lineage>
</organism>
<protein>
    <submittedName>
        <fullName evidence="1">Histidinol-phosphate aminotransferase</fullName>
    </submittedName>
</protein>
<sequence>MSIPPTSSPDAGACGAPATSGPASALLTDVRADVPPAALPGLVPLHGGPDALGVPRWDFSTNANACGPAPGVVEVLARVDARHYPDPGYHTLREQLARLHRVDPCRIVPAASASEFIQRLSTAMALCRPGARVRWPVPGYGDYGRAAAALGLQADDQAPDLCWHTEPSSPLGRADAPPPRPAAAVLVVDRAYAPLRLEGRAPELPAAAWQLWSPNKALGLTGVRGAYAIAPEAALAHAESLGEASPDLQARLLQRVQALAPSWPLGAHAVGLLECWAGADTQAWVRDCLPVLRRWKQAQVALLQHAGWQVQASVTPFLVARAPHWPAGQTPAALLAGWRERGLKLRDTTSMGLPGWVRLSVQPPAAQAALAACLGAAASPSSCFDRNCA</sequence>
<dbReference type="SUPFAM" id="SSF53383">
    <property type="entry name" value="PLP-dependent transferases"/>
    <property type="match status" value="1"/>
</dbReference>
<dbReference type="GO" id="GO:0008483">
    <property type="term" value="F:transaminase activity"/>
    <property type="evidence" value="ECO:0007669"/>
    <property type="project" value="UniProtKB-KW"/>
</dbReference>
<comment type="caution">
    <text evidence="1">The sequence shown here is derived from an EMBL/GenBank/DDBJ whole genome shotgun (WGS) entry which is preliminary data.</text>
</comment>
<accession>A0A318GVT9</accession>
<proteinExistence type="predicted"/>
<reference evidence="1 2" key="1">
    <citation type="submission" date="2018-05" db="EMBL/GenBank/DDBJ databases">
        <title>Genomic Encyclopedia of Type Strains, Phase IV (KMG-IV): sequencing the most valuable type-strain genomes for metagenomic binning, comparative biology and taxonomic classification.</title>
        <authorList>
            <person name="Goeker M."/>
        </authorList>
    </citation>
    <scope>NUCLEOTIDE SEQUENCE [LARGE SCALE GENOMIC DNA]</scope>
    <source>
        <strain evidence="1 2">DSM 566</strain>
    </source>
</reference>
<gene>
    <name evidence="1" type="ORF">C7444_12139</name>
</gene>
<dbReference type="InterPro" id="IPR015424">
    <property type="entry name" value="PyrdxlP-dep_Trfase"/>
</dbReference>
<dbReference type="InterPro" id="IPR015421">
    <property type="entry name" value="PyrdxlP-dep_Trfase_major"/>
</dbReference>
<name>A0A318GVT9_9BURK</name>
<dbReference type="Proteomes" id="UP000247811">
    <property type="component" value="Unassembled WGS sequence"/>
</dbReference>
<dbReference type="EMBL" id="QJJS01000021">
    <property type="protein sequence ID" value="PXW93275.1"/>
    <property type="molecule type" value="Genomic_DNA"/>
</dbReference>